<dbReference type="SUPFAM" id="SSF81923">
    <property type="entry name" value="Double Clp-N motif"/>
    <property type="match status" value="1"/>
</dbReference>
<dbReference type="PANTHER" id="PTHR43572">
    <property type="entry name" value="CHAPERONE PROTEIN CLPD, CHLOROPLASTIC"/>
    <property type="match status" value="1"/>
</dbReference>
<gene>
    <name evidence="8" type="ORF">ILEXP_LOCUS19479</name>
    <name evidence="7" type="ORF">ILEXP_LOCUS4022</name>
</gene>
<dbReference type="InterPro" id="IPR004176">
    <property type="entry name" value="Clp_R_N"/>
</dbReference>
<evidence type="ECO:0000256" key="5">
    <source>
        <dbReference type="PROSITE-ProRule" id="PRU01251"/>
    </source>
</evidence>
<organism evidence="8 9">
    <name type="scientific">Ilex paraguariensis</name>
    <name type="common">yerba mate</name>
    <dbReference type="NCBI Taxonomy" id="185542"/>
    <lineage>
        <taxon>Eukaryota</taxon>
        <taxon>Viridiplantae</taxon>
        <taxon>Streptophyta</taxon>
        <taxon>Embryophyta</taxon>
        <taxon>Tracheophyta</taxon>
        <taxon>Spermatophyta</taxon>
        <taxon>Magnoliopsida</taxon>
        <taxon>eudicotyledons</taxon>
        <taxon>Gunneridae</taxon>
        <taxon>Pentapetalae</taxon>
        <taxon>asterids</taxon>
        <taxon>campanulids</taxon>
        <taxon>Aquifoliales</taxon>
        <taxon>Aquifoliaceae</taxon>
        <taxon>Ilex</taxon>
    </lineage>
</organism>
<proteinExistence type="inferred from homology"/>
<comment type="caution">
    <text evidence="8">The sequence shown here is derived from an EMBL/GenBank/DDBJ whole genome shotgun (WGS) entry which is preliminary data.</text>
</comment>
<dbReference type="InterPro" id="IPR058680">
    <property type="entry name" value="NBD_SMAX1-like"/>
</dbReference>
<dbReference type="InterPro" id="IPR051650">
    <property type="entry name" value="SL_signaling_regulator"/>
</dbReference>
<comment type="similarity">
    <text evidence="1">Belongs to the ClpA/ClpB family.</text>
</comment>
<dbReference type="Gene3D" id="1.10.1780.10">
    <property type="entry name" value="Clp, N-terminal domain"/>
    <property type="match status" value="1"/>
</dbReference>
<evidence type="ECO:0000313" key="8">
    <source>
        <dbReference type="EMBL" id="CAK9151321.1"/>
    </source>
</evidence>
<dbReference type="InterPro" id="IPR058954">
    <property type="entry name" value="AAA_lid_SMAX1"/>
</dbReference>
<keyword evidence="2 5" id="KW-0677">Repeat</keyword>
<evidence type="ECO:0000259" key="6">
    <source>
        <dbReference type="PROSITE" id="PS51903"/>
    </source>
</evidence>
<evidence type="ECO:0000256" key="1">
    <source>
        <dbReference type="ARBA" id="ARBA00008675"/>
    </source>
</evidence>
<dbReference type="InterPro" id="IPR036628">
    <property type="entry name" value="Clp_N_dom_sf"/>
</dbReference>
<dbReference type="Pfam" id="PF07724">
    <property type="entry name" value="AAA_2"/>
    <property type="match status" value="1"/>
</dbReference>
<protein>
    <recommendedName>
        <fullName evidence="6">Clp R domain-containing protein</fullName>
    </recommendedName>
</protein>
<keyword evidence="3" id="KW-0805">Transcription regulation</keyword>
<dbReference type="Pfam" id="PF23569">
    <property type="entry name" value="NBD_SMAX1"/>
    <property type="match status" value="1"/>
</dbReference>
<name>A0ABC8S260_9AQUA</name>
<evidence type="ECO:0000256" key="2">
    <source>
        <dbReference type="ARBA" id="ARBA00022737"/>
    </source>
</evidence>
<dbReference type="PROSITE" id="PS51903">
    <property type="entry name" value="CLP_R"/>
    <property type="match status" value="1"/>
</dbReference>
<dbReference type="Pfam" id="PF26587">
    <property type="entry name" value="AAA_lid_SMAX1"/>
    <property type="match status" value="1"/>
</dbReference>
<dbReference type="PANTHER" id="PTHR43572:SF38">
    <property type="entry name" value="PROTEIN SMAX1-LIKE 6"/>
    <property type="match status" value="1"/>
</dbReference>
<keyword evidence="4" id="KW-0804">Transcription</keyword>
<sequence length="1111" mass="122748">MPTSVSTARQCLTEEAVRALDDAVSVARRRSHAQTTSLHAVSALLAFPSSTLREACARSRSSAYSPRLQFRALELCVGVSLDRLPSSKTLDEPPISNSLMAAIKRSQANQRRHPETFHLYQQQLQNHNSSSSISTVKVELKHFILSILDDPIVSRVFGDAGFRSCDVKLAIVNPPPISRFSVSRYPPPLFLCNLSDDSELNRRGFNFPFAGFSGSETGDENCKRICEVLVNKKAKNPLLIGVCANDALNSFAQYVQKGKNGVLPAEIDGLIVVGIDNEILEYVGKGGSEEMMGLKFKEIHDMVEHCTGAGIVVNYGDLTILVDAGSVDAINYVVSQLNRLVKVHCEKLWLIGVAGSYQTYMKFLARFPSIEKDWDLQLLPITSQPSVGGLSSKSSLMGSFVPFGGFFPTPSEFKNLLNSTNQSATRCDLCNKHCEEEVSALLNGGSCGSVADQHSKSLSSWLLMPEHDTCKKVDLMEAKDDGTVLNARLTGLQMKWTNMCQRLHSARSFQEDTSQARSQFAGFEGAKFVGDKKEIGGTNSSLNENRCTNLSSCMPLDSQKISLLKQKTPIPIAFEAENVSFQSKIPVQDLKIQQPERESPWHPSQPLCTLSMVPGHTSPSYVTPVTTDLGLGTLYASTERELRKSVFQDHKDRLQYFSGTVSSEFNRSSENASIHRVQSSSYSGPQFRGQLDTKDLKYFWRVLAESVGWQDEAICTIGQTVSRCRAGHGRHGGSSQRGDIWLGFLGPDKVGKKKIAAALAEIIFGSKESLISVDLSSEVGIRHSNCVFDHHALNSNDIKFRGKTVVDYIAEELSRKRQSVVLLENIDKADFVVQNSLSEAARTGRFQDLHGREISINNVIFVNTTSIMKGSKNSLSGKETPEFSEERILGSKGLQMKILPSCVAGDAKRTSSSNVFIKPRKATPSSVSVNKRKLVDISDSTEQDKTFETKKWAHKTSKSWLDLNLPVKEMEEDDGYGNCDSDVSSDNSEGWLEDFLDQLDEKVVFKPFDFDALAEKVLKEISLSFQKTIGVDIQLAIDPEVIVQILAAAWLSDRKRAVEDWIEQVLCRGFVEAQQRYQLTAHSVLKLVTCEGLLLEEQAPGVCLPARMILN</sequence>
<accession>A0ABC8S260</accession>
<evidence type="ECO:0000256" key="3">
    <source>
        <dbReference type="ARBA" id="ARBA00023015"/>
    </source>
</evidence>
<dbReference type="EMBL" id="CAUOFW020002122">
    <property type="protein sequence ID" value="CAK9151321.1"/>
    <property type="molecule type" value="Genomic_DNA"/>
</dbReference>
<reference evidence="8 9" key="1">
    <citation type="submission" date="2024-02" db="EMBL/GenBank/DDBJ databases">
        <authorList>
            <person name="Vignale AGUSTIN F."/>
            <person name="Sosa J E."/>
            <person name="Modenutti C."/>
        </authorList>
    </citation>
    <scope>NUCLEOTIDE SEQUENCE [LARGE SCALE GENOMIC DNA]</scope>
</reference>
<dbReference type="InterPro" id="IPR003959">
    <property type="entry name" value="ATPase_AAA_core"/>
</dbReference>
<keyword evidence="9" id="KW-1185">Reference proteome</keyword>
<dbReference type="EMBL" id="CAUOFW020000795">
    <property type="protein sequence ID" value="CAK9137003.1"/>
    <property type="molecule type" value="Genomic_DNA"/>
</dbReference>
<evidence type="ECO:0000313" key="7">
    <source>
        <dbReference type="EMBL" id="CAK9137003.1"/>
    </source>
</evidence>
<dbReference type="SUPFAM" id="SSF52540">
    <property type="entry name" value="P-loop containing nucleoside triphosphate hydrolases"/>
    <property type="match status" value="1"/>
</dbReference>
<dbReference type="Proteomes" id="UP001642360">
    <property type="component" value="Unassembled WGS sequence"/>
</dbReference>
<evidence type="ECO:0000313" key="9">
    <source>
        <dbReference type="Proteomes" id="UP001642360"/>
    </source>
</evidence>
<evidence type="ECO:0000256" key="4">
    <source>
        <dbReference type="ARBA" id="ARBA00023163"/>
    </source>
</evidence>
<dbReference type="CDD" id="cd19499">
    <property type="entry name" value="RecA-like_ClpB_Hsp104-like"/>
    <property type="match status" value="1"/>
</dbReference>
<dbReference type="Gene3D" id="3.40.50.300">
    <property type="entry name" value="P-loop containing nucleotide triphosphate hydrolases"/>
    <property type="match status" value="1"/>
</dbReference>
<dbReference type="AlphaFoldDB" id="A0ABC8S260"/>
<feature type="domain" description="Clp R" evidence="6">
    <location>
        <begin position="8"/>
        <end position="181"/>
    </location>
</feature>
<dbReference type="InterPro" id="IPR027417">
    <property type="entry name" value="P-loop_NTPase"/>
</dbReference>